<dbReference type="AlphaFoldDB" id="A0A2I1EVB7"/>
<feature type="domain" description="Eukaryotic translation initiation factor 4G1 eIF4E-binding" evidence="1">
    <location>
        <begin position="2"/>
        <end position="55"/>
    </location>
</feature>
<accession>A0A2I1EVB7</accession>
<gene>
    <name evidence="3" type="ORF">RhiirA1_332356</name>
    <name evidence="4" type="ORF">RhiirA4_305189</name>
    <name evidence="2" type="ORF">RhiirA5_263440</name>
</gene>
<dbReference type="VEuPathDB" id="FungiDB:RhiirA1_332356"/>
<evidence type="ECO:0000313" key="6">
    <source>
        <dbReference type="Proteomes" id="UP000232722"/>
    </source>
</evidence>
<sequence length="61" mass="7173">NALCSARMIDDLNSIKYPPNIKPQNPALNSNAEPGKFRYDRDFMMQFMRVCRERPKNLENL</sequence>
<reference evidence="2 6" key="2">
    <citation type="submission" date="2017-09" db="EMBL/GenBank/DDBJ databases">
        <title>Extensive intraspecific genome diversity in a model arbuscular mycorrhizal fungus.</title>
        <authorList>
            <person name="Chen E.C."/>
            <person name="Morin E."/>
            <person name="Beaudet D."/>
            <person name="Noel J."/>
            <person name="Ndikumana S."/>
            <person name="Charron P."/>
            <person name="St-Onge C."/>
            <person name="Giorgi J."/>
            <person name="Grigoriev I.V."/>
            <person name="Roux C."/>
            <person name="Martin F.M."/>
            <person name="Corradi N."/>
        </authorList>
    </citation>
    <scope>NUCLEOTIDE SEQUENCE [LARGE SCALE GENOMIC DNA]</scope>
    <source>
        <strain evidence="2 6">A5</strain>
    </source>
</reference>
<dbReference type="Proteomes" id="UP000234323">
    <property type="component" value="Unassembled WGS sequence"/>
</dbReference>
<evidence type="ECO:0000313" key="3">
    <source>
        <dbReference type="EMBL" id="PKC59124.1"/>
    </source>
</evidence>
<evidence type="ECO:0000313" key="4">
    <source>
        <dbReference type="EMBL" id="PKY46955.1"/>
    </source>
</evidence>
<dbReference type="InterPro" id="IPR022745">
    <property type="entry name" value="eIF4G1_eIF4E-bd"/>
</dbReference>
<comment type="caution">
    <text evidence="2">The sequence shown here is derived from an EMBL/GenBank/DDBJ whole genome shotgun (WGS) entry which is preliminary data.</text>
</comment>
<reference evidence="3 5" key="3">
    <citation type="submission" date="2017-10" db="EMBL/GenBank/DDBJ databases">
        <title>Extensive intraspecific genome diversity in a model arbuscular mycorrhizal fungus.</title>
        <authorList>
            <person name="Chen E.C.H."/>
            <person name="Morin E."/>
            <person name="Baudet D."/>
            <person name="Noel J."/>
            <person name="Ndikumana S."/>
            <person name="Charron P."/>
            <person name="St-Onge C."/>
            <person name="Giorgi J."/>
            <person name="Grigoriev I.V."/>
            <person name="Roux C."/>
            <person name="Martin F.M."/>
            <person name="Corradi N."/>
        </authorList>
    </citation>
    <scope>NUCLEOTIDE SEQUENCE [LARGE SCALE GENOMIC DNA]</scope>
    <source>
        <strain evidence="3 5">A1</strain>
    </source>
</reference>
<dbReference type="Pfam" id="PF12152">
    <property type="entry name" value="eIF_4G1"/>
    <property type="match status" value="1"/>
</dbReference>
<protein>
    <recommendedName>
        <fullName evidence="1">Eukaryotic translation initiation factor 4G1 eIF4E-binding domain-containing protein</fullName>
    </recommendedName>
</protein>
<dbReference type="Gene3D" id="1.20.970.30">
    <property type="entry name" value="eIF4G, eIF4E-binding domain"/>
    <property type="match status" value="1"/>
</dbReference>
<dbReference type="OrthoDB" id="514777at2759"/>
<organism evidence="2 6">
    <name type="scientific">Rhizophagus irregularis</name>
    <dbReference type="NCBI Taxonomy" id="588596"/>
    <lineage>
        <taxon>Eukaryota</taxon>
        <taxon>Fungi</taxon>
        <taxon>Fungi incertae sedis</taxon>
        <taxon>Mucoromycota</taxon>
        <taxon>Glomeromycotina</taxon>
        <taxon>Glomeromycetes</taxon>
        <taxon>Glomerales</taxon>
        <taxon>Glomeraceae</taxon>
        <taxon>Rhizophagus</taxon>
    </lineage>
</organism>
<dbReference type="SUPFAM" id="SSF101489">
    <property type="entry name" value="Eukaryotic initiation factor 4f subunit eIF4g, eIF4e-binding domain"/>
    <property type="match status" value="1"/>
</dbReference>
<evidence type="ECO:0000313" key="2">
    <source>
        <dbReference type="EMBL" id="PKC00384.1"/>
    </source>
</evidence>
<evidence type="ECO:0000259" key="1">
    <source>
        <dbReference type="Pfam" id="PF12152"/>
    </source>
</evidence>
<dbReference type="EMBL" id="LLXJ01001885">
    <property type="protein sequence ID" value="PKC00384.1"/>
    <property type="molecule type" value="Genomic_DNA"/>
</dbReference>
<keyword evidence="7" id="KW-1185">Reference proteome</keyword>
<reference evidence="3 5" key="4">
    <citation type="submission" date="2017-10" db="EMBL/GenBank/DDBJ databases">
        <title>Genome analyses suggest a sexual origin of heterokaryosis in a supposedly ancient asexual fungus.</title>
        <authorList>
            <person name="Corradi N."/>
            <person name="Sedzielewska K."/>
            <person name="Noel J."/>
            <person name="Charron P."/>
            <person name="Farinelli L."/>
            <person name="Marton T."/>
            <person name="Kruger M."/>
            <person name="Pelin A."/>
            <person name="Brachmann A."/>
            <person name="Corradi N."/>
        </authorList>
    </citation>
    <scope>NUCLEOTIDE SEQUENCE [LARGE SCALE GENOMIC DNA]</scope>
    <source>
        <strain evidence="3 5">A1</strain>
    </source>
</reference>
<proteinExistence type="predicted"/>
<dbReference type="VEuPathDB" id="FungiDB:RhiirFUN_013237"/>
<dbReference type="Proteomes" id="UP000232688">
    <property type="component" value="Unassembled WGS sequence"/>
</dbReference>
<dbReference type="InterPro" id="IPR036211">
    <property type="entry name" value="eIF4G_eIF4E-bd_sf"/>
</dbReference>
<dbReference type="Proteomes" id="UP000232722">
    <property type="component" value="Unassembled WGS sequence"/>
</dbReference>
<feature type="non-terminal residue" evidence="2">
    <location>
        <position position="61"/>
    </location>
</feature>
<evidence type="ECO:0000313" key="7">
    <source>
        <dbReference type="Proteomes" id="UP000234323"/>
    </source>
</evidence>
<dbReference type="EMBL" id="LLXH01001395">
    <property type="protein sequence ID" value="PKC59124.1"/>
    <property type="molecule type" value="Genomic_DNA"/>
</dbReference>
<feature type="non-terminal residue" evidence="2">
    <location>
        <position position="1"/>
    </location>
</feature>
<dbReference type="VEuPathDB" id="FungiDB:FUN_016479"/>
<reference evidence="2 6" key="1">
    <citation type="submission" date="2016-04" db="EMBL/GenBank/DDBJ databases">
        <title>Genome analyses suggest a sexual origin of heterokaryosis in a supposedly ancient asexual fungus.</title>
        <authorList>
            <person name="Ropars J."/>
            <person name="Sedzielewska K."/>
            <person name="Noel J."/>
            <person name="Charron P."/>
            <person name="Farinelli L."/>
            <person name="Marton T."/>
            <person name="Kruger M."/>
            <person name="Pelin A."/>
            <person name="Brachmann A."/>
            <person name="Corradi N."/>
        </authorList>
    </citation>
    <scope>NUCLEOTIDE SEQUENCE [LARGE SCALE GENOMIC DNA]</scope>
    <source>
        <strain evidence="4 7">A4</strain>
        <strain evidence="2 6">A5</strain>
    </source>
</reference>
<evidence type="ECO:0000313" key="5">
    <source>
        <dbReference type="Proteomes" id="UP000232688"/>
    </source>
</evidence>
<dbReference type="EMBL" id="LLXI01000502">
    <property type="protein sequence ID" value="PKY46955.1"/>
    <property type="molecule type" value="Genomic_DNA"/>
</dbReference>
<name>A0A2I1EVB7_9GLOM</name>